<dbReference type="EMBL" id="JAULSO010000001">
    <property type="protein sequence ID" value="KAK3695565.1"/>
    <property type="molecule type" value="Genomic_DNA"/>
</dbReference>
<comment type="caution">
    <text evidence="2">The sequence shown here is derived from an EMBL/GenBank/DDBJ whole genome shotgun (WGS) entry which is preliminary data.</text>
</comment>
<protein>
    <recommendedName>
        <fullName evidence="4">Secreted protein</fullName>
    </recommendedName>
</protein>
<reference evidence="2" key="1">
    <citation type="journal article" date="2023" name="Mol. Phylogenet. Evol.">
        <title>Genome-scale phylogeny and comparative genomics of the fungal order Sordariales.</title>
        <authorList>
            <person name="Hensen N."/>
            <person name="Bonometti L."/>
            <person name="Westerberg I."/>
            <person name="Brannstrom I.O."/>
            <person name="Guillou S."/>
            <person name="Cros-Aarteil S."/>
            <person name="Calhoun S."/>
            <person name="Haridas S."/>
            <person name="Kuo A."/>
            <person name="Mondo S."/>
            <person name="Pangilinan J."/>
            <person name="Riley R."/>
            <person name="LaButti K."/>
            <person name="Andreopoulos B."/>
            <person name="Lipzen A."/>
            <person name="Chen C."/>
            <person name="Yan M."/>
            <person name="Daum C."/>
            <person name="Ng V."/>
            <person name="Clum A."/>
            <person name="Steindorff A."/>
            <person name="Ohm R.A."/>
            <person name="Martin F."/>
            <person name="Silar P."/>
            <person name="Natvig D.O."/>
            <person name="Lalanne C."/>
            <person name="Gautier V."/>
            <person name="Ament-Velasquez S.L."/>
            <person name="Kruys A."/>
            <person name="Hutchinson M.I."/>
            <person name="Powell A.J."/>
            <person name="Barry K."/>
            <person name="Miller A.N."/>
            <person name="Grigoriev I.V."/>
            <person name="Debuchy R."/>
            <person name="Gladieux P."/>
            <person name="Hiltunen Thoren M."/>
            <person name="Johannesson H."/>
        </authorList>
    </citation>
    <scope>NUCLEOTIDE SEQUENCE</scope>
    <source>
        <strain evidence="2">CBS 314.62</strain>
    </source>
</reference>
<sequence>MCRRQVTIGETCFAPRLLHFLILIPLWRSNGTEGVRLFCIRGVLRTWRGRRHGPFATTGSCASRLVHGRHDLDAASPHQYLHKLRSGTAWMQCPGRQEEISIIPTYLPTYCSFSSSHHHHQDHHHHHRHGLLPAVIHGHQAITICIFNDAASHGRSFLADDSLWHAAAWFAPVWCFLYQTSSRSALPVALPMGHSHHNGQVVHKVPTTLSCLIKVRSGKGNKASRSFRRLGHVRRCLPSRHMKRKESTQLQRLTFITLQPPLGT</sequence>
<accession>A0AAE0XLL1</accession>
<feature type="signal peptide" evidence="1">
    <location>
        <begin position="1"/>
        <end position="34"/>
    </location>
</feature>
<evidence type="ECO:0000313" key="2">
    <source>
        <dbReference type="EMBL" id="KAK3695565.1"/>
    </source>
</evidence>
<keyword evidence="3" id="KW-1185">Reference proteome</keyword>
<organism evidence="2 3">
    <name type="scientific">Podospora appendiculata</name>
    <dbReference type="NCBI Taxonomy" id="314037"/>
    <lineage>
        <taxon>Eukaryota</taxon>
        <taxon>Fungi</taxon>
        <taxon>Dikarya</taxon>
        <taxon>Ascomycota</taxon>
        <taxon>Pezizomycotina</taxon>
        <taxon>Sordariomycetes</taxon>
        <taxon>Sordariomycetidae</taxon>
        <taxon>Sordariales</taxon>
        <taxon>Podosporaceae</taxon>
        <taxon>Podospora</taxon>
    </lineage>
</organism>
<reference evidence="2" key="2">
    <citation type="submission" date="2023-06" db="EMBL/GenBank/DDBJ databases">
        <authorList>
            <consortium name="Lawrence Berkeley National Laboratory"/>
            <person name="Haridas S."/>
            <person name="Hensen N."/>
            <person name="Bonometti L."/>
            <person name="Westerberg I."/>
            <person name="Brannstrom I.O."/>
            <person name="Guillou S."/>
            <person name="Cros-Aarteil S."/>
            <person name="Calhoun S."/>
            <person name="Kuo A."/>
            <person name="Mondo S."/>
            <person name="Pangilinan J."/>
            <person name="Riley R."/>
            <person name="Labutti K."/>
            <person name="Andreopoulos B."/>
            <person name="Lipzen A."/>
            <person name="Chen C."/>
            <person name="Yanf M."/>
            <person name="Daum C."/>
            <person name="Ng V."/>
            <person name="Clum A."/>
            <person name="Steindorff A."/>
            <person name="Ohm R."/>
            <person name="Martin F."/>
            <person name="Silar P."/>
            <person name="Natvig D."/>
            <person name="Lalanne C."/>
            <person name="Gautier V."/>
            <person name="Ament-Velasquez S.L."/>
            <person name="Kruys A."/>
            <person name="Hutchinson M.I."/>
            <person name="Powell A.J."/>
            <person name="Barry K."/>
            <person name="Miller A.N."/>
            <person name="Grigoriev I.V."/>
            <person name="Debuchy R."/>
            <person name="Gladieux P."/>
            <person name="Thoren M.H."/>
            <person name="Johannesson H."/>
        </authorList>
    </citation>
    <scope>NUCLEOTIDE SEQUENCE</scope>
    <source>
        <strain evidence="2">CBS 314.62</strain>
    </source>
</reference>
<evidence type="ECO:0008006" key="4">
    <source>
        <dbReference type="Google" id="ProtNLM"/>
    </source>
</evidence>
<name>A0AAE0XLL1_9PEZI</name>
<gene>
    <name evidence="2" type="ORF">B0T22DRAFT_111547</name>
</gene>
<dbReference type="AlphaFoldDB" id="A0AAE0XLL1"/>
<keyword evidence="1" id="KW-0732">Signal</keyword>
<evidence type="ECO:0000256" key="1">
    <source>
        <dbReference type="SAM" id="SignalP"/>
    </source>
</evidence>
<feature type="chain" id="PRO_5042267968" description="Secreted protein" evidence="1">
    <location>
        <begin position="35"/>
        <end position="264"/>
    </location>
</feature>
<evidence type="ECO:0000313" key="3">
    <source>
        <dbReference type="Proteomes" id="UP001270362"/>
    </source>
</evidence>
<proteinExistence type="predicted"/>
<dbReference type="Proteomes" id="UP001270362">
    <property type="component" value="Unassembled WGS sequence"/>
</dbReference>